<dbReference type="InterPro" id="IPR011126">
    <property type="entry name" value="Hpr_kin/Pase_Hpr_N"/>
</dbReference>
<keyword evidence="5" id="KW-0723">Serine/threonine-protein kinase</keyword>
<feature type="domain" description="HPr kinase/phosphorylase C-terminal" evidence="15">
    <location>
        <begin position="137"/>
        <end position="307"/>
    </location>
</feature>
<proteinExistence type="inferred from homology"/>
<protein>
    <submittedName>
        <fullName evidence="16">HPr(Ser) kinase/phosphatase</fullName>
    </submittedName>
</protein>
<evidence type="ECO:0000256" key="9">
    <source>
        <dbReference type="ARBA" id="ARBA00022777"/>
    </source>
</evidence>
<gene>
    <name evidence="16" type="primary">hprK</name>
    <name evidence="16" type="ORF">V3330_18575</name>
</gene>
<dbReference type="NCBIfam" id="TIGR00679">
    <property type="entry name" value="hpr-ser"/>
    <property type="match status" value="1"/>
</dbReference>
<dbReference type="Proteomes" id="UP001359886">
    <property type="component" value="Unassembled WGS sequence"/>
</dbReference>
<evidence type="ECO:0000256" key="4">
    <source>
        <dbReference type="ARBA" id="ARBA00011643"/>
    </source>
</evidence>
<evidence type="ECO:0000313" key="17">
    <source>
        <dbReference type="Proteomes" id="UP001359886"/>
    </source>
</evidence>
<keyword evidence="12" id="KW-0511">Multifunctional enzyme</keyword>
<organism evidence="16 17">
    <name type="scientific">Elongatibacter sediminis</name>
    <dbReference type="NCBI Taxonomy" id="3119006"/>
    <lineage>
        <taxon>Bacteria</taxon>
        <taxon>Pseudomonadati</taxon>
        <taxon>Pseudomonadota</taxon>
        <taxon>Gammaproteobacteria</taxon>
        <taxon>Chromatiales</taxon>
        <taxon>Wenzhouxiangellaceae</taxon>
        <taxon>Elongatibacter</taxon>
    </lineage>
</organism>
<keyword evidence="7" id="KW-0479">Metal-binding</keyword>
<dbReference type="SUPFAM" id="SSF75138">
    <property type="entry name" value="HprK N-terminal domain-like"/>
    <property type="match status" value="1"/>
</dbReference>
<keyword evidence="6" id="KW-0808">Transferase</keyword>
<keyword evidence="9 16" id="KW-0418">Kinase</keyword>
<dbReference type="GO" id="GO:0004674">
    <property type="term" value="F:protein serine/threonine kinase activity"/>
    <property type="evidence" value="ECO:0007669"/>
    <property type="project" value="UniProtKB-KW"/>
</dbReference>
<keyword evidence="11" id="KW-0460">Magnesium</keyword>
<sequence length="321" mass="35428">MTRSLTALELFGDLEERLALKWVGEPAGEDWPGVASRDLSVRPALAGFLNVIHPNAVQVLGVEELTFIDDLDEVGRKRTANLVMRADPLAIIVGDGHPMPEIIVNRVADHPCVALMRSNLPAYELVNYLQHYMSRCLAKRTTLHGVFMEVFTIGVHLMGDSGCGKSELALELLTRGHRLIADDAPEFTQISPDIIDGTCPPALQDCLEVRGLGVLNVRQMFGDATIKLNKFLRLIINLEIPDNPQQPASKDRLRGDTAMVRVLDLDIPSITLQVRAGRNLAVMVEAAVRDFMLRMKGIDASAAFIERHARLLQQDNGGWSD</sequence>
<dbReference type="Gene3D" id="3.40.50.300">
    <property type="entry name" value="P-loop containing nucleotide triphosphate hydrolases"/>
    <property type="match status" value="1"/>
</dbReference>
<dbReference type="AlphaFoldDB" id="A0AAW9RL97"/>
<evidence type="ECO:0000256" key="11">
    <source>
        <dbReference type="ARBA" id="ARBA00022842"/>
    </source>
</evidence>
<dbReference type="GO" id="GO:0046872">
    <property type="term" value="F:metal ion binding"/>
    <property type="evidence" value="ECO:0007669"/>
    <property type="project" value="UniProtKB-KW"/>
</dbReference>
<evidence type="ECO:0000259" key="15">
    <source>
        <dbReference type="Pfam" id="PF07475"/>
    </source>
</evidence>
<evidence type="ECO:0000259" key="14">
    <source>
        <dbReference type="Pfam" id="PF02603"/>
    </source>
</evidence>
<keyword evidence="10" id="KW-0067">ATP-binding</keyword>
<dbReference type="GO" id="GO:0006109">
    <property type="term" value="P:regulation of carbohydrate metabolic process"/>
    <property type="evidence" value="ECO:0007669"/>
    <property type="project" value="InterPro"/>
</dbReference>
<dbReference type="Pfam" id="PF02603">
    <property type="entry name" value="Hpr_kinase_N"/>
    <property type="match status" value="1"/>
</dbReference>
<evidence type="ECO:0000256" key="5">
    <source>
        <dbReference type="ARBA" id="ARBA00022527"/>
    </source>
</evidence>
<evidence type="ECO:0000256" key="6">
    <source>
        <dbReference type="ARBA" id="ARBA00022679"/>
    </source>
</evidence>
<dbReference type="InterPro" id="IPR028979">
    <property type="entry name" value="Ser_kin/Pase_Hpr-like_N_sf"/>
</dbReference>
<evidence type="ECO:0000256" key="8">
    <source>
        <dbReference type="ARBA" id="ARBA00022741"/>
    </source>
</evidence>
<dbReference type="Pfam" id="PF07475">
    <property type="entry name" value="Hpr_kinase_C"/>
    <property type="match status" value="1"/>
</dbReference>
<comment type="subunit">
    <text evidence="4">Homohexamer.</text>
</comment>
<keyword evidence="8" id="KW-0547">Nucleotide-binding</keyword>
<accession>A0AAW9RL97</accession>
<comment type="catalytic activity">
    <reaction evidence="13">
        <text>[HPr protein]-O-phospho-L-serine + phosphate + H(+) = [HPr protein]-L-serine + diphosphate</text>
        <dbReference type="Rhea" id="RHEA:46604"/>
        <dbReference type="Rhea" id="RHEA-COMP:11602"/>
        <dbReference type="Rhea" id="RHEA-COMP:11603"/>
        <dbReference type="ChEBI" id="CHEBI:15378"/>
        <dbReference type="ChEBI" id="CHEBI:29999"/>
        <dbReference type="ChEBI" id="CHEBI:33019"/>
        <dbReference type="ChEBI" id="CHEBI:43474"/>
        <dbReference type="ChEBI" id="CHEBI:83421"/>
    </reaction>
</comment>
<reference evidence="16 17" key="1">
    <citation type="submission" date="2024-02" db="EMBL/GenBank/DDBJ databases">
        <title>A novel Wenzhouxiangellaceae bacterium, isolated from coastal sediments.</title>
        <authorList>
            <person name="Du Z.-J."/>
            <person name="Ye Y.-Q."/>
            <person name="Zhang X.-Y."/>
        </authorList>
    </citation>
    <scope>NUCLEOTIDE SEQUENCE [LARGE SCALE GENOMIC DNA]</scope>
    <source>
        <strain evidence="16 17">CH-27</strain>
    </source>
</reference>
<evidence type="ECO:0000256" key="2">
    <source>
        <dbReference type="ARBA" id="ARBA00001946"/>
    </source>
</evidence>
<evidence type="ECO:0000256" key="13">
    <source>
        <dbReference type="ARBA" id="ARBA00047657"/>
    </source>
</evidence>
<feature type="domain" description="HPr(Ser) kinase/phosphorylase N-terminal" evidence="14">
    <location>
        <begin position="10"/>
        <end position="133"/>
    </location>
</feature>
<evidence type="ECO:0000256" key="1">
    <source>
        <dbReference type="ARBA" id="ARBA00001120"/>
    </source>
</evidence>
<dbReference type="PANTHER" id="PTHR30305">
    <property type="entry name" value="PROTEIN YJDM-RELATED"/>
    <property type="match status" value="1"/>
</dbReference>
<dbReference type="GO" id="GO:0005524">
    <property type="term" value="F:ATP binding"/>
    <property type="evidence" value="ECO:0007669"/>
    <property type="project" value="UniProtKB-KW"/>
</dbReference>
<dbReference type="SUPFAM" id="SSF53795">
    <property type="entry name" value="PEP carboxykinase-like"/>
    <property type="match status" value="1"/>
</dbReference>
<dbReference type="FunFam" id="3.40.50.300:FF:000174">
    <property type="entry name" value="HPr kinase/phosphorylase"/>
    <property type="match status" value="1"/>
</dbReference>
<dbReference type="Gene3D" id="3.40.1390.20">
    <property type="entry name" value="HprK N-terminal domain-like"/>
    <property type="match status" value="1"/>
</dbReference>
<dbReference type="CDD" id="cd01918">
    <property type="entry name" value="HprK_C"/>
    <property type="match status" value="1"/>
</dbReference>
<evidence type="ECO:0000313" key="16">
    <source>
        <dbReference type="EMBL" id="MEJ8569640.1"/>
    </source>
</evidence>
<evidence type="ECO:0000256" key="10">
    <source>
        <dbReference type="ARBA" id="ARBA00022840"/>
    </source>
</evidence>
<keyword evidence="17" id="KW-1185">Reference proteome</keyword>
<dbReference type="RefSeq" id="WP_354696965.1">
    <property type="nucleotide sequence ID" value="NZ_JAZHOG010000016.1"/>
</dbReference>
<dbReference type="InterPro" id="IPR003755">
    <property type="entry name" value="HPr(Ser)_kin/Pase"/>
</dbReference>
<dbReference type="EMBL" id="JAZHOG010000016">
    <property type="protein sequence ID" value="MEJ8569640.1"/>
    <property type="molecule type" value="Genomic_DNA"/>
</dbReference>
<comment type="cofactor">
    <cofactor evidence="2">
        <name>Mg(2+)</name>
        <dbReference type="ChEBI" id="CHEBI:18420"/>
    </cofactor>
</comment>
<dbReference type="PANTHER" id="PTHR30305:SF1">
    <property type="entry name" value="HPR KINASE_PHOSPHORYLASE"/>
    <property type="match status" value="1"/>
</dbReference>
<dbReference type="InterPro" id="IPR011104">
    <property type="entry name" value="Hpr_kin/Pase_C"/>
</dbReference>
<evidence type="ECO:0000256" key="12">
    <source>
        <dbReference type="ARBA" id="ARBA00023268"/>
    </source>
</evidence>
<evidence type="ECO:0000256" key="3">
    <source>
        <dbReference type="ARBA" id="ARBA00006883"/>
    </source>
</evidence>
<evidence type="ECO:0000256" key="7">
    <source>
        <dbReference type="ARBA" id="ARBA00022723"/>
    </source>
</evidence>
<comment type="similarity">
    <text evidence="3">Belongs to the HPrK/P family.</text>
</comment>
<dbReference type="GO" id="GO:0000155">
    <property type="term" value="F:phosphorelay sensor kinase activity"/>
    <property type="evidence" value="ECO:0007669"/>
    <property type="project" value="InterPro"/>
</dbReference>
<dbReference type="InterPro" id="IPR027417">
    <property type="entry name" value="P-loop_NTPase"/>
</dbReference>
<comment type="caution">
    <text evidence="16">The sequence shown here is derived from an EMBL/GenBank/DDBJ whole genome shotgun (WGS) entry which is preliminary data.</text>
</comment>
<name>A0AAW9RL97_9GAMM</name>
<comment type="catalytic activity">
    <reaction evidence="1">
        <text>[HPr protein]-L-serine + ATP = [HPr protein]-O-phospho-L-serine + ADP + H(+)</text>
        <dbReference type="Rhea" id="RHEA:46600"/>
        <dbReference type="Rhea" id="RHEA-COMP:11602"/>
        <dbReference type="Rhea" id="RHEA-COMP:11603"/>
        <dbReference type="ChEBI" id="CHEBI:15378"/>
        <dbReference type="ChEBI" id="CHEBI:29999"/>
        <dbReference type="ChEBI" id="CHEBI:30616"/>
        <dbReference type="ChEBI" id="CHEBI:83421"/>
        <dbReference type="ChEBI" id="CHEBI:456216"/>
    </reaction>
</comment>